<evidence type="ECO:0008006" key="5">
    <source>
        <dbReference type="Google" id="ProtNLM"/>
    </source>
</evidence>
<keyword evidence="4" id="KW-1185">Reference proteome</keyword>
<name>A0AAQ5ZUS6_AMPOC</name>
<dbReference type="GeneTree" id="ENSGT00390000018108"/>
<dbReference type="GeneID" id="111576137"/>
<reference evidence="3" key="2">
    <citation type="submission" date="2025-08" db="UniProtKB">
        <authorList>
            <consortium name="Ensembl"/>
        </authorList>
    </citation>
    <scope>IDENTIFICATION</scope>
</reference>
<dbReference type="Proteomes" id="UP001501940">
    <property type="component" value="Chromosome 15"/>
</dbReference>
<feature type="coiled-coil region" evidence="1">
    <location>
        <begin position="429"/>
        <end position="519"/>
    </location>
</feature>
<dbReference type="Ensembl" id="ENSAOCT00000060694.1">
    <property type="protein sequence ID" value="ENSAOCP00000068301.1"/>
    <property type="gene ID" value="ENSAOCG00000032042.1"/>
</dbReference>
<feature type="coiled-coil region" evidence="1">
    <location>
        <begin position="590"/>
        <end position="694"/>
    </location>
</feature>
<feature type="region of interest" description="Disordered" evidence="2">
    <location>
        <begin position="1"/>
        <end position="30"/>
    </location>
</feature>
<dbReference type="RefSeq" id="XP_035809423.2">
    <property type="nucleotide sequence ID" value="XM_035953530.2"/>
</dbReference>
<accession>A0AAQ5ZUS6</accession>
<dbReference type="PANTHER" id="PTHR47147:SF1">
    <property type="entry name" value="SYNCOILIN"/>
    <property type="match status" value="1"/>
</dbReference>
<evidence type="ECO:0000256" key="1">
    <source>
        <dbReference type="SAM" id="Coils"/>
    </source>
</evidence>
<reference evidence="3" key="3">
    <citation type="submission" date="2025-09" db="UniProtKB">
        <authorList>
            <consortium name="Ensembl"/>
        </authorList>
    </citation>
    <scope>IDENTIFICATION</scope>
</reference>
<evidence type="ECO:0000256" key="2">
    <source>
        <dbReference type="SAM" id="MobiDB-lite"/>
    </source>
</evidence>
<dbReference type="GO" id="GO:0005882">
    <property type="term" value="C:intermediate filament"/>
    <property type="evidence" value="ECO:0007669"/>
    <property type="project" value="InterPro"/>
</dbReference>
<keyword evidence="1" id="KW-0175">Coiled coil</keyword>
<reference evidence="3 4" key="1">
    <citation type="submission" date="2022-01" db="EMBL/GenBank/DDBJ databases">
        <title>A chromosome-scale genome assembly of the false clownfish, Amphiprion ocellaris.</title>
        <authorList>
            <person name="Ryu T."/>
        </authorList>
    </citation>
    <scope>NUCLEOTIDE SEQUENCE [LARGE SCALE GENOMIC DNA]</scope>
</reference>
<feature type="compositionally biased region" description="Basic and acidic residues" evidence="2">
    <location>
        <begin position="17"/>
        <end position="30"/>
    </location>
</feature>
<dbReference type="PANTHER" id="PTHR47147">
    <property type="entry name" value="SYNCOILIN"/>
    <property type="match status" value="1"/>
</dbReference>
<sequence>MDDLDDNISSTGFEPLFIKEEEGDPDRTTMDQKECNTNLSGLTFTEQQLKQSALLKPYLQEMDDLLKSCEELTGFPFGSHFSESYAETNLRESSHSLGREDVRMESYGETCPSPQSYLSTTYIDTHMDGAGTDDQPAQSQSQSMSAIINQRGGTTEVSRQTNMPLTSAGNKLSETMVEYEGQLLGMLAMLENCMEETGMDFEPQDWVTDESQEYVQISKNPHVYKGTQVPIQQERPLKLETNPMQLQMWPGEHVEGDTVSKESENRMTVGSATNGSAQNPLPGYENMGGFSVERFKFPRPAMTFDTIEDPMCCEGMKTGYVFNEGTETKGDVTAIEVDDIELSAEDRHEVKMDTTDVGSDVNELGELGSRMEACIEEVEWLEKRRKELLKEVLQLRGQNQEKGEGRSEEEEGTEERIDIKVAELMKILKKEENGRREERKKEIQSLKEERAEEERRTWKVNVERQGLQEELRRLRRKLFAMARNCAQSKAALNNQRREMELLKREEEKLNSLVLQLTEEGCQLKSAQKQQLLELQAKVQAQSSLLTSNTQEELTECRRHSCGDIQQYVQGGLKALEERYEPILLALLKRREATAGALVKAKEQAQELKAQLGPFREEIQKLKLQKACLEEKLKLIHIQRREDVGQYKETVHFLEERSRELKMELKTQKRNTNEMEELKDRLNKKLLLYRAAIEDHKCDQEEKT</sequence>
<dbReference type="KEGG" id="aoce:111576137"/>
<feature type="coiled-coil region" evidence="1">
    <location>
        <begin position="371"/>
        <end position="398"/>
    </location>
</feature>
<dbReference type="CTD" id="81493"/>
<protein>
    <recommendedName>
        <fullName evidence="5">Syncoilin, intermediate filament protein</fullName>
    </recommendedName>
</protein>
<dbReference type="InterPro" id="IPR027702">
    <property type="entry name" value="Syncoilin"/>
</dbReference>
<dbReference type="RefSeq" id="XP_023137445.3">
    <property type="nucleotide sequence ID" value="XM_023281677.3"/>
</dbReference>
<evidence type="ECO:0000313" key="4">
    <source>
        <dbReference type="Proteomes" id="UP001501940"/>
    </source>
</evidence>
<organism evidence="3 4">
    <name type="scientific">Amphiprion ocellaris</name>
    <name type="common">Clown anemonefish</name>
    <dbReference type="NCBI Taxonomy" id="80972"/>
    <lineage>
        <taxon>Eukaryota</taxon>
        <taxon>Metazoa</taxon>
        <taxon>Chordata</taxon>
        <taxon>Craniata</taxon>
        <taxon>Vertebrata</taxon>
        <taxon>Euteleostomi</taxon>
        <taxon>Actinopterygii</taxon>
        <taxon>Neopterygii</taxon>
        <taxon>Teleostei</taxon>
        <taxon>Neoteleostei</taxon>
        <taxon>Acanthomorphata</taxon>
        <taxon>Ovalentaria</taxon>
        <taxon>Pomacentridae</taxon>
        <taxon>Amphiprion</taxon>
    </lineage>
</organism>
<dbReference type="AlphaFoldDB" id="A0AAQ5ZUS6"/>
<proteinExistence type="predicted"/>
<evidence type="ECO:0000313" key="3">
    <source>
        <dbReference type="Ensembl" id="ENSAOCP00000068301.1"/>
    </source>
</evidence>